<keyword evidence="3" id="KW-0732">Signal</keyword>
<evidence type="ECO:0000259" key="4">
    <source>
        <dbReference type="Pfam" id="PF13407"/>
    </source>
</evidence>
<dbReference type="GO" id="GO:0030246">
    <property type="term" value="F:carbohydrate binding"/>
    <property type="evidence" value="ECO:0007669"/>
    <property type="project" value="UniProtKB-ARBA"/>
</dbReference>
<evidence type="ECO:0000256" key="1">
    <source>
        <dbReference type="ARBA" id="ARBA00004196"/>
    </source>
</evidence>
<dbReference type="PROSITE" id="PS51257">
    <property type="entry name" value="PROKAR_LIPOPROTEIN"/>
    <property type="match status" value="1"/>
</dbReference>
<gene>
    <name evidence="5" type="primary">rbsB_14</name>
    <name evidence="5" type="ORF">SDC9_115013</name>
</gene>
<evidence type="ECO:0000313" key="5">
    <source>
        <dbReference type="EMBL" id="MPM68082.1"/>
    </source>
</evidence>
<dbReference type="InterPro" id="IPR028082">
    <property type="entry name" value="Peripla_BP_I"/>
</dbReference>
<dbReference type="AlphaFoldDB" id="A0A645BS71"/>
<accession>A0A645BS71</accession>
<dbReference type="NCBIfam" id="NF007936">
    <property type="entry name" value="PRK10653.1"/>
    <property type="match status" value="1"/>
</dbReference>
<organism evidence="5">
    <name type="scientific">bioreactor metagenome</name>
    <dbReference type="NCBI Taxonomy" id="1076179"/>
    <lineage>
        <taxon>unclassified sequences</taxon>
        <taxon>metagenomes</taxon>
        <taxon>ecological metagenomes</taxon>
    </lineage>
</organism>
<comment type="caution">
    <text evidence="5">The sequence shown here is derived from an EMBL/GenBank/DDBJ whole genome shotgun (WGS) entry which is preliminary data.</text>
</comment>
<dbReference type="Pfam" id="PF13407">
    <property type="entry name" value="Peripla_BP_4"/>
    <property type="match status" value="1"/>
</dbReference>
<sequence>MFKKVATIMMSLMLCTSLLVGCKQKNISDTKKIGLIVSTLNNPFFVDLKSGIESEAKKLGYDVVVLDSQNDPAKEVSNMEDISVKNVDVVLLNPVDSDSAIASVMVANNLELPVITVDRASNGGKVVSHVASDNVEGGKMAAKYLVEKLGNKGNIVELEGIAGSSATRDRGAGFDNEIENSNLKIITKQSADFDRTKGLSVMENIIQSKGDIDAVFAQNDEMALGSLKALQDANMDNVLVVGFDATDDAVVSVQKGDMAATIARQPKLIGETAVNLAHRFLSGESVEDFAPVELKLIDKK</sequence>
<name>A0A645BS71_9ZZZZ</name>
<dbReference type="PANTHER" id="PTHR46847:SF1">
    <property type="entry name" value="D-ALLOSE-BINDING PERIPLASMIC PROTEIN-RELATED"/>
    <property type="match status" value="1"/>
</dbReference>
<dbReference type="PANTHER" id="PTHR46847">
    <property type="entry name" value="D-ALLOSE-BINDING PERIPLASMIC PROTEIN-RELATED"/>
    <property type="match status" value="1"/>
</dbReference>
<evidence type="ECO:0000256" key="2">
    <source>
        <dbReference type="ARBA" id="ARBA00007639"/>
    </source>
</evidence>
<comment type="subcellular location">
    <subcellularLocation>
        <location evidence="1">Cell envelope</location>
    </subcellularLocation>
</comment>
<dbReference type="SUPFAM" id="SSF53822">
    <property type="entry name" value="Periplasmic binding protein-like I"/>
    <property type="match status" value="1"/>
</dbReference>
<dbReference type="CDD" id="cd06323">
    <property type="entry name" value="PBP1_ribose_binding"/>
    <property type="match status" value="1"/>
</dbReference>
<proteinExistence type="inferred from homology"/>
<dbReference type="InterPro" id="IPR025997">
    <property type="entry name" value="SBP_2_dom"/>
</dbReference>
<feature type="domain" description="Periplasmic binding protein" evidence="4">
    <location>
        <begin position="33"/>
        <end position="284"/>
    </location>
</feature>
<dbReference type="EMBL" id="VSSQ01022050">
    <property type="protein sequence ID" value="MPM68082.1"/>
    <property type="molecule type" value="Genomic_DNA"/>
</dbReference>
<comment type="similarity">
    <text evidence="2">Belongs to the bacterial solute-binding protein 2 family.</text>
</comment>
<reference evidence="5" key="1">
    <citation type="submission" date="2019-08" db="EMBL/GenBank/DDBJ databases">
        <authorList>
            <person name="Kucharzyk K."/>
            <person name="Murdoch R.W."/>
            <person name="Higgins S."/>
            <person name="Loffler F."/>
        </authorList>
    </citation>
    <scope>NUCLEOTIDE SEQUENCE</scope>
</reference>
<evidence type="ECO:0000256" key="3">
    <source>
        <dbReference type="ARBA" id="ARBA00022729"/>
    </source>
</evidence>
<dbReference type="Gene3D" id="3.40.50.2300">
    <property type="match status" value="2"/>
</dbReference>
<dbReference type="GO" id="GO:0030313">
    <property type="term" value="C:cell envelope"/>
    <property type="evidence" value="ECO:0007669"/>
    <property type="project" value="UniProtKB-SubCell"/>
</dbReference>
<protein>
    <submittedName>
        <fullName evidence="5">Ribose import binding protein RbsB</fullName>
    </submittedName>
</protein>